<proteinExistence type="predicted"/>
<keyword evidence="2" id="KW-1185">Reference proteome</keyword>
<organism evidence="1 2">
    <name type="scientific">Aquamicrobium zhengzhouense</name>
    <dbReference type="NCBI Taxonomy" id="2781738"/>
    <lineage>
        <taxon>Bacteria</taxon>
        <taxon>Pseudomonadati</taxon>
        <taxon>Pseudomonadota</taxon>
        <taxon>Alphaproteobacteria</taxon>
        <taxon>Hyphomicrobiales</taxon>
        <taxon>Phyllobacteriaceae</taxon>
        <taxon>Aquamicrobium</taxon>
    </lineage>
</organism>
<dbReference type="RefSeq" id="WP_198476973.1">
    <property type="nucleotide sequence ID" value="NZ_JADGMQ010000009.1"/>
</dbReference>
<reference evidence="1 2" key="1">
    <citation type="submission" date="2020-10" db="EMBL/GenBank/DDBJ databases">
        <title>Aquamicrobium zhengzhouensis sp. nov., a exopolysaccharide producing bacterium isolated from farmland soil.</title>
        <authorList>
            <person name="Wang X."/>
        </authorList>
    </citation>
    <scope>NUCLEOTIDE SEQUENCE [LARGE SCALE GENOMIC DNA]</scope>
    <source>
        <strain evidence="2">cd-1</strain>
    </source>
</reference>
<sequence>MTLDEITSILGPVDAGFAAELVATGANADELREAFNWLNNDEALISEGRPSPGANIARLIEMLEPTEDVE</sequence>
<dbReference type="Proteomes" id="UP000601789">
    <property type="component" value="Unassembled WGS sequence"/>
</dbReference>
<accession>A0ABS0SGI8</accession>
<protein>
    <submittedName>
        <fullName evidence="1">Uncharacterized protein</fullName>
    </submittedName>
</protein>
<evidence type="ECO:0000313" key="2">
    <source>
        <dbReference type="Proteomes" id="UP000601789"/>
    </source>
</evidence>
<name>A0ABS0SGI8_9HYPH</name>
<dbReference type="EMBL" id="JADGMQ010000009">
    <property type="protein sequence ID" value="MBI1621572.1"/>
    <property type="molecule type" value="Genomic_DNA"/>
</dbReference>
<evidence type="ECO:0000313" key="1">
    <source>
        <dbReference type="EMBL" id="MBI1621572.1"/>
    </source>
</evidence>
<gene>
    <name evidence="1" type="ORF">IOD40_12990</name>
</gene>
<comment type="caution">
    <text evidence="1">The sequence shown here is derived from an EMBL/GenBank/DDBJ whole genome shotgun (WGS) entry which is preliminary data.</text>
</comment>